<proteinExistence type="predicted"/>
<name>S7ZD32_PENO1</name>
<gene>
    <name evidence="1" type="ORF">PDE_03120</name>
</gene>
<dbReference type="AlphaFoldDB" id="S7ZD32"/>
<accession>S7ZD32</accession>
<dbReference type="HOGENOM" id="CLU_3320217_0_0_1"/>
<reference evidence="1 2" key="1">
    <citation type="journal article" date="2013" name="PLoS ONE">
        <title>Genomic and secretomic analyses reveal unique features of the lignocellulolytic enzyme system of Penicillium decumbens.</title>
        <authorList>
            <person name="Liu G."/>
            <person name="Zhang L."/>
            <person name="Wei X."/>
            <person name="Zou G."/>
            <person name="Qin Y."/>
            <person name="Ma L."/>
            <person name="Li J."/>
            <person name="Zheng H."/>
            <person name="Wang S."/>
            <person name="Wang C."/>
            <person name="Xun L."/>
            <person name="Zhao G.-P."/>
            <person name="Zhou Z."/>
            <person name="Qu Y."/>
        </authorList>
    </citation>
    <scope>NUCLEOTIDE SEQUENCE [LARGE SCALE GENOMIC DNA]</scope>
    <source>
        <strain evidence="2">114-2 / CGMCC 5302</strain>
    </source>
</reference>
<evidence type="ECO:0000313" key="1">
    <source>
        <dbReference type="EMBL" id="EPS28174.1"/>
    </source>
</evidence>
<organism evidence="1 2">
    <name type="scientific">Penicillium oxalicum (strain 114-2 / CGMCC 5302)</name>
    <name type="common">Penicillium decumbens</name>
    <dbReference type="NCBI Taxonomy" id="933388"/>
    <lineage>
        <taxon>Eukaryota</taxon>
        <taxon>Fungi</taxon>
        <taxon>Dikarya</taxon>
        <taxon>Ascomycota</taxon>
        <taxon>Pezizomycotina</taxon>
        <taxon>Eurotiomycetes</taxon>
        <taxon>Eurotiomycetidae</taxon>
        <taxon>Eurotiales</taxon>
        <taxon>Aspergillaceae</taxon>
        <taxon>Penicillium</taxon>
    </lineage>
</organism>
<sequence length="39" mass="4277">MKWRVSFVTGGTENFNATHFLLGDGNFDSDIRGVVSTSL</sequence>
<evidence type="ECO:0000313" key="2">
    <source>
        <dbReference type="Proteomes" id="UP000019376"/>
    </source>
</evidence>
<keyword evidence="2" id="KW-1185">Reference proteome</keyword>
<dbReference type="Proteomes" id="UP000019376">
    <property type="component" value="Unassembled WGS sequence"/>
</dbReference>
<protein>
    <submittedName>
        <fullName evidence="1">Uncharacterized protein</fullName>
    </submittedName>
</protein>
<dbReference type="EMBL" id="KB644410">
    <property type="protein sequence ID" value="EPS28174.1"/>
    <property type="molecule type" value="Genomic_DNA"/>
</dbReference>